<reference evidence="2" key="1">
    <citation type="submission" date="2021-09" db="EMBL/GenBank/DDBJ databases">
        <title>A high-quality genome of the endoparasitic fungus Hirsutella rhossiliensis with a comparison of Hirsutella genomes reveals transposable elements contributing to genome size variation.</title>
        <authorList>
            <person name="Lin R."/>
            <person name="Jiao Y."/>
            <person name="Sun X."/>
            <person name="Ling J."/>
            <person name="Xie B."/>
            <person name="Cheng X."/>
        </authorList>
    </citation>
    <scope>NUCLEOTIDE SEQUENCE</scope>
    <source>
        <strain evidence="2">HR02</strain>
    </source>
</reference>
<evidence type="ECO:0000259" key="1">
    <source>
        <dbReference type="Pfam" id="PF01636"/>
    </source>
</evidence>
<dbReference type="InterPro" id="IPR002575">
    <property type="entry name" value="Aminoglycoside_PTrfase"/>
</dbReference>
<dbReference type="GeneID" id="68350175"/>
<dbReference type="Proteomes" id="UP000824596">
    <property type="component" value="Unassembled WGS sequence"/>
</dbReference>
<dbReference type="OrthoDB" id="3645574at2759"/>
<sequence length="388" mass="44936">MPATLELIGRGPITLEAAVAEEEDVINWASYAPATHRLYQEIWDQRNSIEALVKHHMALSTQDKCTVLPPVHWIRGSFNLAEARYPGSIDEKLSCEAGAYIWIEEKCPEIRSPHLFGFGFMNGRHFTHTKHMPFFPRISRQFWRSLYKLFRLPLLSHYVWNPPSHQGHFAYMVLGVPGGYSGARIGSFQFNDDGVITLTNRPLSCSMMILENDGATRTIHRNDTFSCTDAFVSDTLTFHDHRFLSQRNAVYDENDCRGQMAVKTLLRVLSHNHIRRELRSGPFLLQLTDFHASNILVDKQWNVTGLIDLEWVCALPAEMLEVPYWLTGCAIDEIKGEQLDRFDKVRREFMHIFKDEEQFWCRDSVDVVRKKLADKQAYDEELRNLFGK</sequence>
<name>A0A9P8SNH5_9HYPO</name>
<feature type="domain" description="Aminoglycoside phosphotransferase" evidence="1">
    <location>
        <begin position="217"/>
        <end position="310"/>
    </location>
</feature>
<gene>
    <name evidence="2" type="ORF">HRG_01046</name>
</gene>
<comment type="caution">
    <text evidence="2">The sequence shown here is derived from an EMBL/GenBank/DDBJ whole genome shotgun (WGS) entry which is preliminary data.</text>
</comment>
<proteinExistence type="predicted"/>
<keyword evidence="3" id="KW-1185">Reference proteome</keyword>
<dbReference type="Pfam" id="PF01636">
    <property type="entry name" value="APH"/>
    <property type="match status" value="1"/>
</dbReference>
<organism evidence="2 3">
    <name type="scientific">Hirsutella rhossiliensis</name>
    <dbReference type="NCBI Taxonomy" id="111463"/>
    <lineage>
        <taxon>Eukaryota</taxon>
        <taxon>Fungi</taxon>
        <taxon>Dikarya</taxon>
        <taxon>Ascomycota</taxon>
        <taxon>Pezizomycotina</taxon>
        <taxon>Sordariomycetes</taxon>
        <taxon>Hypocreomycetidae</taxon>
        <taxon>Hypocreales</taxon>
        <taxon>Ophiocordycipitaceae</taxon>
        <taxon>Hirsutella</taxon>
    </lineage>
</organism>
<dbReference type="AlphaFoldDB" id="A0A9P8SNH5"/>
<dbReference type="EMBL" id="JAIZPD010000001">
    <property type="protein sequence ID" value="KAH0968404.1"/>
    <property type="molecule type" value="Genomic_DNA"/>
</dbReference>
<dbReference type="RefSeq" id="XP_044725917.1">
    <property type="nucleotide sequence ID" value="XM_044859517.1"/>
</dbReference>
<protein>
    <submittedName>
        <fullName evidence="2">Aminoglycoside phosphotransferase</fullName>
    </submittedName>
</protein>
<evidence type="ECO:0000313" key="2">
    <source>
        <dbReference type="EMBL" id="KAH0968404.1"/>
    </source>
</evidence>
<evidence type="ECO:0000313" key="3">
    <source>
        <dbReference type="Proteomes" id="UP000824596"/>
    </source>
</evidence>
<accession>A0A9P8SNH5</accession>